<dbReference type="EMBL" id="JAAWWP010000018">
    <property type="protein sequence ID" value="NKI44324.1"/>
    <property type="molecule type" value="Genomic_DNA"/>
</dbReference>
<dbReference type="RefSeq" id="WP_168542482.1">
    <property type="nucleotide sequence ID" value="NZ_JAAWWP010000018.1"/>
</dbReference>
<sequence length="264" mass="28942">MPSIDHARRRLRLSDSHISVLGMIVEEEKLAAELTEARDALERAGLILKDGTLHAELYPLVSTLMDPRLIARIEVTGPQGVLSSGAVVGYEFAFSHEGWPGETESVYAPLEIRNLVWELARMVDLHTEPLDHGDAAEQIDSTVSTVDRLLEAVGDGEDAFEQAGAEVGAPARLAEVLAQLNCMWRITLAWRGEEAEEGGMSVTALAVWDCGLEGYWVRELPAEPIREGEVGEDCALRVRQTTAKEVWEKITDLLPEAEQFATGA</sequence>
<proteinExistence type="predicted"/>
<reference evidence="1 2" key="1">
    <citation type="submission" date="2020-04" db="EMBL/GenBank/DDBJ databases">
        <title>Phylogenetic Diversity and Antibacterial Activity against Ralstonia solanacearum of Endophytic Actinomycete Isolated from Moss.</title>
        <authorList>
            <person name="Zhuang X."/>
        </authorList>
    </citation>
    <scope>NUCLEOTIDE SEQUENCE [LARGE SCALE GENOMIC DNA]</scope>
    <source>
        <strain evidence="1 2">LD120</strain>
    </source>
</reference>
<evidence type="ECO:0008006" key="3">
    <source>
        <dbReference type="Google" id="ProtNLM"/>
    </source>
</evidence>
<accession>A0ABX1HAU4</accession>
<evidence type="ECO:0000313" key="1">
    <source>
        <dbReference type="EMBL" id="NKI44324.1"/>
    </source>
</evidence>
<comment type="caution">
    <text evidence="1">The sequence shown here is derived from an EMBL/GenBank/DDBJ whole genome shotgun (WGS) entry which is preliminary data.</text>
</comment>
<organism evidence="1 2">
    <name type="scientific">Streptomyces physcomitrii</name>
    <dbReference type="NCBI Taxonomy" id="2724184"/>
    <lineage>
        <taxon>Bacteria</taxon>
        <taxon>Bacillati</taxon>
        <taxon>Actinomycetota</taxon>
        <taxon>Actinomycetes</taxon>
        <taxon>Kitasatosporales</taxon>
        <taxon>Streptomycetaceae</taxon>
        <taxon>Streptomyces</taxon>
    </lineage>
</organism>
<dbReference type="Proteomes" id="UP000772196">
    <property type="component" value="Unassembled WGS sequence"/>
</dbReference>
<evidence type="ECO:0000313" key="2">
    <source>
        <dbReference type="Proteomes" id="UP000772196"/>
    </source>
</evidence>
<gene>
    <name evidence="1" type="ORF">HFV08_24375</name>
</gene>
<protein>
    <recommendedName>
        <fullName evidence="3">Histidine kinase</fullName>
    </recommendedName>
</protein>
<keyword evidence="2" id="KW-1185">Reference proteome</keyword>
<name>A0ABX1HAU4_9ACTN</name>